<gene>
    <name evidence="8" type="ORF">RGI145_04025</name>
</gene>
<feature type="transmembrane region" description="Helical" evidence="7">
    <location>
        <begin position="309"/>
        <end position="333"/>
    </location>
</feature>
<feature type="transmembrane region" description="Helical" evidence="7">
    <location>
        <begin position="229"/>
        <end position="249"/>
    </location>
</feature>
<evidence type="ECO:0000313" key="8">
    <source>
        <dbReference type="EMBL" id="APT56395.1"/>
    </source>
</evidence>
<evidence type="ECO:0000256" key="3">
    <source>
        <dbReference type="ARBA" id="ARBA00022475"/>
    </source>
</evidence>
<evidence type="ECO:0000256" key="6">
    <source>
        <dbReference type="ARBA" id="ARBA00023136"/>
    </source>
</evidence>
<keyword evidence="3" id="KW-1003">Cell membrane</keyword>
<evidence type="ECO:0000313" key="9">
    <source>
        <dbReference type="Proteomes" id="UP000185494"/>
    </source>
</evidence>
<keyword evidence="4 7" id="KW-0812">Transmembrane</keyword>
<comment type="subcellular location">
    <subcellularLocation>
        <location evidence="1">Cell membrane</location>
        <topology evidence="1">Multi-pass membrane protein</topology>
    </subcellularLocation>
</comment>
<evidence type="ECO:0000256" key="2">
    <source>
        <dbReference type="ARBA" id="ARBA00007543"/>
    </source>
</evidence>
<evidence type="ECO:0000256" key="1">
    <source>
        <dbReference type="ARBA" id="ARBA00004651"/>
    </source>
</evidence>
<feature type="transmembrane region" description="Helical" evidence="7">
    <location>
        <begin position="6"/>
        <end position="39"/>
    </location>
</feature>
<dbReference type="eggNOG" id="COG1294">
    <property type="taxonomic scope" value="Bacteria"/>
</dbReference>
<feature type="transmembrane region" description="Helical" evidence="7">
    <location>
        <begin position="204"/>
        <end position="223"/>
    </location>
</feature>
<dbReference type="STRING" id="257708.RGI145_04025"/>
<name>A0A1L7AC64_9PROT</name>
<proteinExistence type="inferred from homology"/>
<dbReference type="EMBL" id="CP015583">
    <property type="protein sequence ID" value="APT56395.1"/>
    <property type="molecule type" value="Genomic_DNA"/>
</dbReference>
<dbReference type="GO" id="GO:0016682">
    <property type="term" value="F:oxidoreductase activity, acting on diphenols and related substances as donors, oxygen as acceptor"/>
    <property type="evidence" value="ECO:0007669"/>
    <property type="project" value="TreeGrafter"/>
</dbReference>
<reference evidence="8 9" key="1">
    <citation type="submission" date="2016-05" db="EMBL/GenBank/DDBJ databases">
        <title>Complete Genome and Methylome Analysis of Psychrotrophic Bacterial Isolates from Antarctic Lake Untersee.</title>
        <authorList>
            <person name="Fomenkov A."/>
            <person name="Akimov V.N."/>
            <person name="Vasilyeva L.V."/>
            <person name="Andersen D."/>
            <person name="Vincze T."/>
            <person name="Roberts R.J."/>
        </authorList>
    </citation>
    <scope>NUCLEOTIDE SEQUENCE [LARGE SCALE GENOMIC DNA]</scope>
    <source>
        <strain evidence="8 9">U14-5</strain>
    </source>
</reference>
<dbReference type="GO" id="GO:0019646">
    <property type="term" value="P:aerobic electron transport chain"/>
    <property type="evidence" value="ECO:0007669"/>
    <property type="project" value="TreeGrafter"/>
</dbReference>
<dbReference type="NCBIfam" id="TIGR00203">
    <property type="entry name" value="cydB"/>
    <property type="match status" value="1"/>
</dbReference>
<keyword evidence="6 7" id="KW-0472">Membrane</keyword>
<dbReference type="GO" id="GO:0005886">
    <property type="term" value="C:plasma membrane"/>
    <property type="evidence" value="ECO:0007669"/>
    <property type="project" value="UniProtKB-SubCell"/>
</dbReference>
<dbReference type="GO" id="GO:0009055">
    <property type="term" value="F:electron transfer activity"/>
    <property type="evidence" value="ECO:0007669"/>
    <property type="project" value="TreeGrafter"/>
</dbReference>
<dbReference type="AlphaFoldDB" id="A0A1L7AC64"/>
<evidence type="ECO:0000256" key="5">
    <source>
        <dbReference type="ARBA" id="ARBA00022989"/>
    </source>
</evidence>
<organism evidence="8 9">
    <name type="scientific">Roseomonas gilardii</name>
    <dbReference type="NCBI Taxonomy" id="257708"/>
    <lineage>
        <taxon>Bacteria</taxon>
        <taxon>Pseudomonadati</taxon>
        <taxon>Pseudomonadota</taxon>
        <taxon>Alphaproteobacteria</taxon>
        <taxon>Acetobacterales</taxon>
        <taxon>Roseomonadaceae</taxon>
        <taxon>Roseomonas</taxon>
    </lineage>
</organism>
<dbReference type="Pfam" id="PF02322">
    <property type="entry name" value="Cyt_bd_oxida_II"/>
    <property type="match status" value="1"/>
</dbReference>
<dbReference type="Proteomes" id="UP000185494">
    <property type="component" value="Chromosome 1"/>
</dbReference>
<dbReference type="PANTHER" id="PTHR43141">
    <property type="entry name" value="CYTOCHROME BD2 SUBUNIT II"/>
    <property type="match status" value="1"/>
</dbReference>
<feature type="transmembrane region" description="Helical" evidence="7">
    <location>
        <begin position="84"/>
        <end position="103"/>
    </location>
</feature>
<comment type="similarity">
    <text evidence="2">Belongs to the cytochrome ubiquinol oxidase subunit 2 family.</text>
</comment>
<evidence type="ECO:0000256" key="7">
    <source>
        <dbReference type="SAM" id="Phobius"/>
    </source>
</evidence>
<dbReference type="InterPro" id="IPR003317">
    <property type="entry name" value="Cyt-d_oxidase_su2"/>
</dbReference>
<feature type="transmembrane region" description="Helical" evidence="7">
    <location>
        <begin position="164"/>
        <end position="184"/>
    </location>
</feature>
<protein>
    <submittedName>
        <fullName evidence="8">Cytochrome d ubiquinol oxidase subunit II</fullName>
    </submittedName>
</protein>
<feature type="transmembrane region" description="Helical" evidence="7">
    <location>
        <begin position="124"/>
        <end position="144"/>
    </location>
</feature>
<accession>A0A1L7AC64</accession>
<evidence type="ECO:0000256" key="4">
    <source>
        <dbReference type="ARBA" id="ARBA00022692"/>
    </source>
</evidence>
<dbReference type="GO" id="GO:0070069">
    <property type="term" value="C:cytochrome complex"/>
    <property type="evidence" value="ECO:0007669"/>
    <property type="project" value="TreeGrafter"/>
</dbReference>
<feature type="transmembrane region" description="Helical" evidence="7">
    <location>
        <begin position="269"/>
        <end position="289"/>
    </location>
</feature>
<dbReference type="PANTHER" id="PTHR43141:SF4">
    <property type="entry name" value="CYTOCHROME BD2 SUBUNIT II"/>
    <property type="match status" value="1"/>
</dbReference>
<dbReference type="KEGG" id="rgi:RGI145_04025"/>
<dbReference type="RefSeq" id="WP_075797338.1">
    <property type="nucleotide sequence ID" value="NZ_CP015583.1"/>
</dbReference>
<sequence length="344" mass="37946">MLDPHVLAFIWAFLIAVAVFVYVCLDGFDLGIGILFPVMPRKEDRDVAVNSIAPVWDGNETWLVLGGVGLMPAFPLAFSIILPALYLPVILMLLALVFRGVSFEMRFRAANETQQKWWDRAFSWGSYVATFCQGIALGAFVQGIHVENNAYAGGWWDWLTPFSLLTGLALVTGYGVLGACWLLWKTEGALHDRARHQAGSMMAVLLCFIFVVSVTMPFLQPAFAARWLGFPNIVLAAPVPVIVVALAWLYFRAVRDADQHGLWADAKPFVLALCIFLITYVGFGISMYPHIVPPSVTIWQAAAPASSQIFLLVGAVVLLPIILGYTGYVYWLFRGKVRAGAGYH</sequence>
<keyword evidence="5 7" id="KW-1133">Transmembrane helix</keyword>